<comment type="caution">
    <text evidence="1">The sequence shown here is derived from an EMBL/GenBank/DDBJ whole genome shotgun (WGS) entry which is preliminary data.</text>
</comment>
<evidence type="ECO:0000313" key="2">
    <source>
        <dbReference type="Proteomes" id="UP000648187"/>
    </source>
</evidence>
<dbReference type="Proteomes" id="UP000648187">
    <property type="component" value="Unassembled WGS sequence"/>
</dbReference>
<organism evidence="1 2">
    <name type="scientific">Spodoptera exigua</name>
    <name type="common">Beet armyworm</name>
    <name type="synonym">Noctua fulgens</name>
    <dbReference type="NCBI Taxonomy" id="7107"/>
    <lineage>
        <taxon>Eukaryota</taxon>
        <taxon>Metazoa</taxon>
        <taxon>Ecdysozoa</taxon>
        <taxon>Arthropoda</taxon>
        <taxon>Hexapoda</taxon>
        <taxon>Insecta</taxon>
        <taxon>Pterygota</taxon>
        <taxon>Neoptera</taxon>
        <taxon>Endopterygota</taxon>
        <taxon>Lepidoptera</taxon>
        <taxon>Glossata</taxon>
        <taxon>Ditrysia</taxon>
        <taxon>Noctuoidea</taxon>
        <taxon>Noctuidae</taxon>
        <taxon>Amphipyrinae</taxon>
        <taxon>Spodoptera</taxon>
    </lineage>
</organism>
<sequence length="201" mass="23572">MANTKRHTFSLLKACPATVAGHGSRACRRSAILAKRLELTPREQPVVISLQCVSESTHDDDDELYDRICVVAAAILNKRKEKMKKKRRLWMENINYFRKECSEFKLFYELTNDAFRTYFRMTKDEFEYLHSLIEDDIKKENTNYREAIGTRERLVITLRYLITGTTYTALSKSYRKGRSTLSEIIPVLSRFSQNPKKRRSA</sequence>
<gene>
    <name evidence="1" type="ORF">HW555_008180</name>
</gene>
<dbReference type="AlphaFoldDB" id="A0A835GEX7"/>
<accession>A0A835GEX7</accession>
<protein>
    <submittedName>
        <fullName evidence="1">Uncharacterized protein</fullName>
    </submittedName>
</protein>
<keyword evidence="2" id="KW-1185">Reference proteome</keyword>
<reference evidence="1" key="1">
    <citation type="submission" date="2020-08" db="EMBL/GenBank/DDBJ databases">
        <title>Spodoptera exigua strain:BAW_Kor-Di-RS1 Genome sequencing and assembly.</title>
        <authorList>
            <person name="Kim J."/>
            <person name="Nam H.Y."/>
            <person name="Kwon M."/>
            <person name="Choi J.H."/>
            <person name="Cho S.R."/>
            <person name="Kim G.-H."/>
        </authorList>
    </citation>
    <scope>NUCLEOTIDE SEQUENCE</scope>
    <source>
        <strain evidence="1">BAW_Kor-Di-RS1</strain>
        <tissue evidence="1">Whole-body</tissue>
    </source>
</reference>
<evidence type="ECO:0000313" key="1">
    <source>
        <dbReference type="EMBL" id="KAF9413734.1"/>
    </source>
</evidence>
<dbReference type="EMBL" id="JACKWZ010000152">
    <property type="protein sequence ID" value="KAF9413734.1"/>
    <property type="molecule type" value="Genomic_DNA"/>
</dbReference>
<name>A0A835GEX7_SPOEX</name>
<proteinExistence type="predicted"/>